<dbReference type="EMBL" id="JAUSUT010000001">
    <property type="protein sequence ID" value="MDQ0382009.1"/>
    <property type="molecule type" value="Genomic_DNA"/>
</dbReference>
<organism evidence="1 2">
    <name type="scientific">Amycolatopsis thermophila</name>
    <dbReference type="NCBI Taxonomy" id="206084"/>
    <lineage>
        <taxon>Bacteria</taxon>
        <taxon>Bacillati</taxon>
        <taxon>Actinomycetota</taxon>
        <taxon>Actinomycetes</taxon>
        <taxon>Pseudonocardiales</taxon>
        <taxon>Pseudonocardiaceae</taxon>
        <taxon>Amycolatopsis</taxon>
    </lineage>
</organism>
<evidence type="ECO:0000313" key="2">
    <source>
        <dbReference type="Proteomes" id="UP001229651"/>
    </source>
</evidence>
<dbReference type="Proteomes" id="UP001229651">
    <property type="component" value="Unassembled WGS sequence"/>
</dbReference>
<keyword evidence="2" id="KW-1185">Reference proteome</keyword>
<protein>
    <submittedName>
        <fullName evidence="1">Uncharacterized protein</fullName>
    </submittedName>
</protein>
<reference evidence="1 2" key="1">
    <citation type="submission" date="2023-07" db="EMBL/GenBank/DDBJ databases">
        <title>Sequencing the genomes of 1000 actinobacteria strains.</title>
        <authorList>
            <person name="Klenk H.-P."/>
        </authorList>
    </citation>
    <scope>NUCLEOTIDE SEQUENCE [LARGE SCALE GENOMIC DNA]</scope>
    <source>
        <strain evidence="1 2">DSM 45805</strain>
    </source>
</reference>
<evidence type="ECO:0000313" key="1">
    <source>
        <dbReference type="EMBL" id="MDQ0382009.1"/>
    </source>
</evidence>
<accession>A0ABU0F348</accession>
<gene>
    <name evidence="1" type="ORF">FB470_006003</name>
</gene>
<name>A0ABU0F348_9PSEU</name>
<dbReference type="RefSeq" id="WP_306996851.1">
    <property type="nucleotide sequence ID" value="NZ_JAUSUT010000001.1"/>
</dbReference>
<comment type="caution">
    <text evidence="1">The sequence shown here is derived from an EMBL/GenBank/DDBJ whole genome shotgun (WGS) entry which is preliminary data.</text>
</comment>
<sequence>MPRPSARSASTWRNPSRQRIAQDLLTPGGLALIRIKYDDGRMRSPPRAWSYKTGVASMTSYRIPDFWQLAQRCGLTPEAIELVPENELDERYACFLLSKPKP</sequence>
<proteinExistence type="predicted"/>